<feature type="domain" description="M23ase beta-sheet core" evidence="3">
    <location>
        <begin position="283"/>
        <end position="378"/>
    </location>
</feature>
<dbReference type="PANTHER" id="PTHR21666">
    <property type="entry name" value="PEPTIDASE-RELATED"/>
    <property type="match status" value="1"/>
</dbReference>
<reference evidence="4 5" key="1">
    <citation type="submission" date="2014-12" db="EMBL/GenBank/DDBJ databases">
        <title>Genome assembly of Enhygromyxa salina DSM 15201.</title>
        <authorList>
            <person name="Sharma G."/>
            <person name="Subramanian S."/>
        </authorList>
    </citation>
    <scope>NUCLEOTIDE SEQUENCE [LARGE SCALE GENOMIC DNA]</scope>
    <source>
        <strain evidence="4 5">DSM 15201</strain>
    </source>
</reference>
<keyword evidence="1 2" id="KW-0732">Signal</keyword>
<dbReference type="Gene3D" id="2.70.70.10">
    <property type="entry name" value="Glucose Permease (Domain IIA)"/>
    <property type="match status" value="1"/>
</dbReference>
<protein>
    <submittedName>
        <fullName evidence="4">Putative metalloendopeptidase</fullName>
    </submittedName>
</protein>
<feature type="signal peptide" evidence="2">
    <location>
        <begin position="1"/>
        <end position="24"/>
    </location>
</feature>
<comment type="caution">
    <text evidence="4">The sequence shown here is derived from an EMBL/GenBank/DDBJ whole genome shotgun (WGS) entry which is preliminary data.</text>
</comment>
<name>A0A0C1ZDE1_9BACT</name>
<evidence type="ECO:0000259" key="3">
    <source>
        <dbReference type="Pfam" id="PF01551"/>
    </source>
</evidence>
<dbReference type="Proteomes" id="UP000031599">
    <property type="component" value="Unassembled WGS sequence"/>
</dbReference>
<evidence type="ECO:0000256" key="1">
    <source>
        <dbReference type="ARBA" id="ARBA00022729"/>
    </source>
</evidence>
<dbReference type="PANTHER" id="PTHR21666:SF289">
    <property type="entry name" value="L-ALA--D-GLU ENDOPEPTIDASE"/>
    <property type="match status" value="1"/>
</dbReference>
<dbReference type="RefSeq" id="WP_146659725.1">
    <property type="nucleotide sequence ID" value="NZ_JMCC02000049.1"/>
</dbReference>
<dbReference type="InterPro" id="IPR050570">
    <property type="entry name" value="Cell_wall_metabolism_enzyme"/>
</dbReference>
<dbReference type="InterPro" id="IPR016047">
    <property type="entry name" value="M23ase_b-sheet_dom"/>
</dbReference>
<sequence length="384" mass="42377">MRKRLTRIALFSLVSLLAAGQAFAGDPSTRAHDRAKKLQAEQLRDAVSQELELTQAANAVARGQAALGAERESLDWATELLAHRGRDSLRKLDVYRGHRVERETMSVVRARKLYKLARGGGMLEMMFEDGADGRLTPHERVLRGRTVRRLVDHDLELLQVHAQAETKARDELLTTTRELSVLAALESVSRLQADALQLTSTQLDPALRSTHARRKALQRRLGRADKRSDRELMLELNQARRKLMRHRGLDLLEHDALVRPVKGRVRGEFGTYEDRSLGIAMHRNGVEFAASANDPVRAIAPGQVVMVGALPGFERVVVIDHGGGYLSLTARLLAVTVSEGDEIEAGAVVGRVGAKAVPDGLGTTAYVEIRHGQRPIDPSPFLRP</sequence>
<dbReference type="SUPFAM" id="SSF51261">
    <property type="entry name" value="Duplicated hybrid motif"/>
    <property type="match status" value="1"/>
</dbReference>
<proteinExistence type="predicted"/>
<dbReference type="GO" id="GO:0004222">
    <property type="term" value="F:metalloendopeptidase activity"/>
    <property type="evidence" value="ECO:0007669"/>
    <property type="project" value="TreeGrafter"/>
</dbReference>
<dbReference type="Pfam" id="PF01551">
    <property type="entry name" value="Peptidase_M23"/>
    <property type="match status" value="1"/>
</dbReference>
<dbReference type="CDD" id="cd12797">
    <property type="entry name" value="M23_peptidase"/>
    <property type="match status" value="1"/>
</dbReference>
<evidence type="ECO:0000256" key="2">
    <source>
        <dbReference type="SAM" id="SignalP"/>
    </source>
</evidence>
<dbReference type="InterPro" id="IPR011055">
    <property type="entry name" value="Dup_hybrid_motif"/>
</dbReference>
<evidence type="ECO:0000313" key="5">
    <source>
        <dbReference type="Proteomes" id="UP000031599"/>
    </source>
</evidence>
<feature type="chain" id="PRO_5002161557" evidence="2">
    <location>
        <begin position="25"/>
        <end position="384"/>
    </location>
</feature>
<accession>A0A0C1ZDE1</accession>
<dbReference type="EMBL" id="JMCC02000049">
    <property type="protein sequence ID" value="KIG15674.1"/>
    <property type="molecule type" value="Genomic_DNA"/>
</dbReference>
<dbReference type="AlphaFoldDB" id="A0A0C1ZDE1"/>
<evidence type="ECO:0000313" key="4">
    <source>
        <dbReference type="EMBL" id="KIG15674.1"/>
    </source>
</evidence>
<organism evidence="4 5">
    <name type="scientific">Enhygromyxa salina</name>
    <dbReference type="NCBI Taxonomy" id="215803"/>
    <lineage>
        <taxon>Bacteria</taxon>
        <taxon>Pseudomonadati</taxon>
        <taxon>Myxococcota</taxon>
        <taxon>Polyangia</taxon>
        <taxon>Nannocystales</taxon>
        <taxon>Nannocystaceae</taxon>
        <taxon>Enhygromyxa</taxon>
    </lineage>
</organism>
<gene>
    <name evidence="4" type="ORF">DB30_05422</name>
</gene>